<comment type="subcellular location">
    <subcellularLocation>
        <location evidence="1">Membrane</location>
        <topology evidence="1">Multi-pass membrane protein</topology>
    </subcellularLocation>
</comment>
<keyword evidence="3 5" id="KW-1133">Transmembrane helix</keyword>
<evidence type="ECO:0000313" key="7">
    <source>
        <dbReference type="Proteomes" id="UP001596516"/>
    </source>
</evidence>
<keyword evidence="4 5" id="KW-0472">Membrane</keyword>
<dbReference type="EMBL" id="JBHTFQ010000001">
    <property type="protein sequence ID" value="MFC7703138.1"/>
    <property type="molecule type" value="Genomic_DNA"/>
</dbReference>
<sequence length="242" mass="26381">MILIDMLRALGQWSDPRFRRVIWLGLGLSLALLVAVYALLLGLIGWFVPAQIDLPLLGPFGGLSALLSVGSLLVMLALSPILMMPVASAFTGFFLDDVAQAVEDRHYPHLAKAPDVPLYDQLRDGFNYFALLVGVNILAGGVYLFSGPLALPVFWAVNGYLLGREYFQMVAMRRLGRRGASDLRAANWFTIWAAGTMMAAPLSIPIVNLFVPVLGAASFTHLFHRLSPAAAPSVRTSQDRGW</sequence>
<evidence type="ECO:0000256" key="1">
    <source>
        <dbReference type="ARBA" id="ARBA00004141"/>
    </source>
</evidence>
<accession>A0ABW2UG24</accession>
<keyword evidence="7" id="KW-1185">Reference proteome</keyword>
<protein>
    <submittedName>
        <fullName evidence="6">EI24 domain-containing protein</fullName>
    </submittedName>
</protein>
<comment type="caution">
    <text evidence="6">The sequence shown here is derived from an EMBL/GenBank/DDBJ whole genome shotgun (WGS) entry which is preliminary data.</text>
</comment>
<evidence type="ECO:0000256" key="3">
    <source>
        <dbReference type="ARBA" id="ARBA00022989"/>
    </source>
</evidence>
<organism evidence="6 7">
    <name type="scientific">Plastorhodobacter daqingensis</name>
    <dbReference type="NCBI Taxonomy" id="1387281"/>
    <lineage>
        <taxon>Bacteria</taxon>
        <taxon>Pseudomonadati</taxon>
        <taxon>Pseudomonadota</taxon>
        <taxon>Alphaproteobacteria</taxon>
        <taxon>Rhodobacterales</taxon>
        <taxon>Paracoccaceae</taxon>
        <taxon>Plastorhodobacter</taxon>
    </lineage>
</organism>
<name>A0ABW2UG24_9RHOB</name>
<evidence type="ECO:0000256" key="5">
    <source>
        <dbReference type="SAM" id="Phobius"/>
    </source>
</evidence>
<feature type="transmembrane region" description="Helical" evidence="5">
    <location>
        <begin position="21"/>
        <end position="48"/>
    </location>
</feature>
<keyword evidence="2 5" id="KW-0812">Transmembrane</keyword>
<gene>
    <name evidence="6" type="ORF">ACFQXB_02875</name>
</gene>
<feature type="transmembrane region" description="Helical" evidence="5">
    <location>
        <begin position="188"/>
        <end position="211"/>
    </location>
</feature>
<dbReference type="Proteomes" id="UP001596516">
    <property type="component" value="Unassembled WGS sequence"/>
</dbReference>
<evidence type="ECO:0000313" key="6">
    <source>
        <dbReference type="EMBL" id="MFC7703138.1"/>
    </source>
</evidence>
<proteinExistence type="predicted"/>
<dbReference type="InterPro" id="IPR059112">
    <property type="entry name" value="CysZ/EI24"/>
</dbReference>
<evidence type="ECO:0000256" key="2">
    <source>
        <dbReference type="ARBA" id="ARBA00022692"/>
    </source>
</evidence>
<feature type="transmembrane region" description="Helical" evidence="5">
    <location>
        <begin position="126"/>
        <end position="143"/>
    </location>
</feature>
<reference evidence="7" key="1">
    <citation type="journal article" date="2019" name="Int. J. Syst. Evol. Microbiol.">
        <title>The Global Catalogue of Microorganisms (GCM) 10K type strain sequencing project: providing services to taxonomists for standard genome sequencing and annotation.</title>
        <authorList>
            <consortium name="The Broad Institute Genomics Platform"/>
            <consortium name="The Broad Institute Genome Sequencing Center for Infectious Disease"/>
            <person name="Wu L."/>
            <person name="Ma J."/>
        </authorList>
    </citation>
    <scope>NUCLEOTIDE SEQUENCE [LARGE SCALE GENOMIC DNA]</scope>
    <source>
        <strain evidence="7">CGMCC 1.12750</strain>
    </source>
</reference>
<dbReference type="RefSeq" id="WP_377398799.1">
    <property type="nucleotide sequence ID" value="NZ_JBHTFQ010000001.1"/>
</dbReference>
<evidence type="ECO:0000256" key="4">
    <source>
        <dbReference type="ARBA" id="ARBA00023136"/>
    </source>
</evidence>
<dbReference type="Pfam" id="PF07264">
    <property type="entry name" value="EI24"/>
    <property type="match status" value="1"/>
</dbReference>
<feature type="transmembrane region" description="Helical" evidence="5">
    <location>
        <begin position="60"/>
        <end position="78"/>
    </location>
</feature>